<name>A0A2M4DAL6_ANODA</name>
<accession>A0A2M4DAL6</accession>
<dbReference type="EMBL" id="GGFL01010399">
    <property type="protein sequence ID" value="MBW74577.1"/>
    <property type="molecule type" value="Transcribed_RNA"/>
</dbReference>
<evidence type="ECO:0000313" key="2">
    <source>
        <dbReference type="EMBL" id="MBW74577.1"/>
    </source>
</evidence>
<protein>
    <submittedName>
        <fullName evidence="2">Putative secreted protein</fullName>
    </submittedName>
</protein>
<organism evidence="2">
    <name type="scientific">Anopheles darlingi</name>
    <name type="common">Mosquito</name>
    <dbReference type="NCBI Taxonomy" id="43151"/>
    <lineage>
        <taxon>Eukaryota</taxon>
        <taxon>Metazoa</taxon>
        <taxon>Ecdysozoa</taxon>
        <taxon>Arthropoda</taxon>
        <taxon>Hexapoda</taxon>
        <taxon>Insecta</taxon>
        <taxon>Pterygota</taxon>
        <taxon>Neoptera</taxon>
        <taxon>Endopterygota</taxon>
        <taxon>Diptera</taxon>
        <taxon>Nematocera</taxon>
        <taxon>Culicoidea</taxon>
        <taxon>Culicidae</taxon>
        <taxon>Anophelinae</taxon>
        <taxon>Anopheles</taxon>
    </lineage>
</organism>
<evidence type="ECO:0000256" key="1">
    <source>
        <dbReference type="SAM" id="SignalP"/>
    </source>
</evidence>
<sequence>MCMCVCWSFLLWLLCYLNSEPQRTIQHLKFLCSEQMPGLSLEEHTGIRKVLANGLRCGMFHFASRYLTITTSHCPGKPNST</sequence>
<feature type="chain" id="PRO_5014811616" evidence="1">
    <location>
        <begin position="20"/>
        <end position="81"/>
    </location>
</feature>
<proteinExistence type="predicted"/>
<feature type="signal peptide" evidence="1">
    <location>
        <begin position="1"/>
        <end position="19"/>
    </location>
</feature>
<dbReference type="AlphaFoldDB" id="A0A2M4DAL6"/>
<reference evidence="2" key="1">
    <citation type="submission" date="2018-01" db="EMBL/GenBank/DDBJ databases">
        <title>An insight into the sialome of Amazonian anophelines.</title>
        <authorList>
            <person name="Ribeiro J.M."/>
            <person name="Scarpassa V."/>
            <person name="Calvo E."/>
        </authorList>
    </citation>
    <scope>NUCLEOTIDE SEQUENCE</scope>
</reference>
<keyword evidence="1" id="KW-0732">Signal</keyword>